<feature type="transmembrane region" description="Helical" evidence="8">
    <location>
        <begin position="213"/>
        <end position="229"/>
    </location>
</feature>
<accession>A0A377J3G2</accession>
<keyword evidence="7 8" id="KW-0472">Membrane</keyword>
<keyword evidence="6 8" id="KW-1133">Transmembrane helix</keyword>
<keyword evidence="3" id="KW-0813">Transport</keyword>
<comment type="subcellular location">
    <subcellularLocation>
        <location evidence="1">Cell membrane</location>
        <topology evidence="1">Multi-pass membrane protein</topology>
    </subcellularLocation>
</comment>
<name>A0A377J3G2_9HELI</name>
<evidence type="ECO:0000256" key="6">
    <source>
        <dbReference type="ARBA" id="ARBA00022989"/>
    </source>
</evidence>
<evidence type="ECO:0000313" key="10">
    <source>
        <dbReference type="Proteomes" id="UP000254841"/>
    </source>
</evidence>
<dbReference type="GO" id="GO:0005886">
    <property type="term" value="C:plasma membrane"/>
    <property type="evidence" value="ECO:0007669"/>
    <property type="project" value="UniProtKB-SubCell"/>
</dbReference>
<dbReference type="RefSeq" id="WP_258552194.1">
    <property type="nucleotide sequence ID" value="NZ_UGHV01000001.1"/>
</dbReference>
<evidence type="ECO:0000256" key="7">
    <source>
        <dbReference type="ARBA" id="ARBA00023136"/>
    </source>
</evidence>
<evidence type="ECO:0000256" key="2">
    <source>
        <dbReference type="ARBA" id="ARBA00010735"/>
    </source>
</evidence>
<evidence type="ECO:0000256" key="8">
    <source>
        <dbReference type="SAM" id="Phobius"/>
    </source>
</evidence>
<keyword evidence="5 8" id="KW-0812">Transmembrane</keyword>
<feature type="transmembrane region" description="Helical" evidence="8">
    <location>
        <begin position="167"/>
        <end position="183"/>
    </location>
</feature>
<reference evidence="9 10" key="1">
    <citation type="submission" date="2018-06" db="EMBL/GenBank/DDBJ databases">
        <authorList>
            <consortium name="Pathogen Informatics"/>
            <person name="Doyle S."/>
        </authorList>
    </citation>
    <scope>NUCLEOTIDE SEQUENCE [LARGE SCALE GENOMIC DNA]</scope>
    <source>
        <strain evidence="9 10">NCTC12410</strain>
    </source>
</reference>
<evidence type="ECO:0000256" key="5">
    <source>
        <dbReference type="ARBA" id="ARBA00022692"/>
    </source>
</evidence>
<dbReference type="InterPro" id="IPR011606">
    <property type="entry name" value="Brnchd-chn_aa_trnsp_permease"/>
</dbReference>
<dbReference type="EMBL" id="UGHV01000001">
    <property type="protein sequence ID" value="STO97011.1"/>
    <property type="molecule type" value="Genomic_DNA"/>
</dbReference>
<dbReference type="Proteomes" id="UP000254841">
    <property type="component" value="Unassembled WGS sequence"/>
</dbReference>
<evidence type="ECO:0000256" key="1">
    <source>
        <dbReference type="ARBA" id="ARBA00004651"/>
    </source>
</evidence>
<evidence type="ECO:0000256" key="4">
    <source>
        <dbReference type="ARBA" id="ARBA00022475"/>
    </source>
</evidence>
<gene>
    <name evidence="9" type="primary">ygaZ</name>
    <name evidence="9" type="ORF">NCTC12410_00830</name>
</gene>
<dbReference type="PANTHER" id="PTHR34979">
    <property type="entry name" value="INNER MEMBRANE PROTEIN YGAZ"/>
    <property type="match status" value="1"/>
</dbReference>
<feature type="transmembrane region" description="Helical" evidence="8">
    <location>
        <begin position="135"/>
        <end position="161"/>
    </location>
</feature>
<feature type="transmembrane region" description="Helical" evidence="8">
    <location>
        <begin position="21"/>
        <end position="39"/>
    </location>
</feature>
<feature type="transmembrane region" description="Helical" evidence="8">
    <location>
        <begin position="45"/>
        <end position="69"/>
    </location>
</feature>
<dbReference type="AlphaFoldDB" id="A0A377J3G2"/>
<proteinExistence type="inferred from homology"/>
<evidence type="ECO:0000313" key="9">
    <source>
        <dbReference type="EMBL" id="STO97011.1"/>
    </source>
</evidence>
<protein>
    <submittedName>
        <fullName evidence="9">Branched-chain amino acid transporter</fullName>
    </submittedName>
</protein>
<dbReference type="Pfam" id="PF03591">
    <property type="entry name" value="AzlC"/>
    <property type="match status" value="1"/>
</dbReference>
<sequence length="235" mass="25657">MDSSRFGAFAHSLRIALPHTLSIFVGYVLMGGVFGALLAQAGFGALWALGMSVFIYAGATQFACVGLLANGVGLFDTLLLTLMINARQIFYAISCLNLFAPYPKKKWYLAFALTDETFALIHLKAKQAEIDTGAFMCAVAFLHHSYWIIGCVSGAIIGGYIEINTQGMGFVMNAIFIVLFIDVCKSTRSYKAPFMGVFVSLGCLLLFGQELFLLPALVLICVLLFYDVVRKKPIQ</sequence>
<keyword evidence="4" id="KW-1003">Cell membrane</keyword>
<comment type="similarity">
    <text evidence="2">Belongs to the AzlC family.</text>
</comment>
<organism evidence="9 10">
    <name type="scientific">Helicobacter canis</name>
    <dbReference type="NCBI Taxonomy" id="29419"/>
    <lineage>
        <taxon>Bacteria</taxon>
        <taxon>Pseudomonadati</taxon>
        <taxon>Campylobacterota</taxon>
        <taxon>Epsilonproteobacteria</taxon>
        <taxon>Campylobacterales</taxon>
        <taxon>Helicobacteraceae</taxon>
        <taxon>Helicobacter</taxon>
    </lineage>
</organism>
<evidence type="ECO:0000256" key="3">
    <source>
        <dbReference type="ARBA" id="ARBA00022448"/>
    </source>
</evidence>
<dbReference type="PANTHER" id="PTHR34979:SF1">
    <property type="entry name" value="INNER MEMBRANE PROTEIN YGAZ"/>
    <property type="match status" value="1"/>
</dbReference>
<dbReference type="GO" id="GO:1903785">
    <property type="term" value="P:L-valine transmembrane transport"/>
    <property type="evidence" value="ECO:0007669"/>
    <property type="project" value="TreeGrafter"/>
</dbReference>